<dbReference type="InterPro" id="IPR025870">
    <property type="entry name" value="Glyoxalase-like_dom"/>
</dbReference>
<comment type="caution">
    <text evidence="2">The sequence shown here is derived from an EMBL/GenBank/DDBJ whole genome shotgun (WGS) entry which is preliminary data.</text>
</comment>
<organism evidence="2 3">
    <name type="scientific">Cyphellophora attinorum</name>
    <dbReference type="NCBI Taxonomy" id="1664694"/>
    <lineage>
        <taxon>Eukaryota</taxon>
        <taxon>Fungi</taxon>
        <taxon>Dikarya</taxon>
        <taxon>Ascomycota</taxon>
        <taxon>Pezizomycotina</taxon>
        <taxon>Eurotiomycetes</taxon>
        <taxon>Chaetothyriomycetidae</taxon>
        <taxon>Chaetothyriales</taxon>
        <taxon>Cyphellophoraceae</taxon>
        <taxon>Cyphellophora</taxon>
    </lineage>
</organism>
<dbReference type="VEuPathDB" id="FungiDB:AB675_4295"/>
<evidence type="ECO:0000259" key="1">
    <source>
        <dbReference type="Pfam" id="PF13468"/>
    </source>
</evidence>
<sequence length="298" mass="32683">MSDSYVCHDHIVLLLSNDELDNLPSFISSNFKTIEGGTHAGGSSRNRLIIFSDGTYIELFTWINKDRPMHNSWLDKPSGLIDFALTTLRPFNSSENHRHLDMRLREEAGDSKLGVKYTKPQAGGRKRKDGLDVKWEITRPEYSNAAETPGDAAYPTTRIDAPFFCHDVTARIVRVPFDDDTLTKHPCKATGIAAVDVLVPPEKLSAYAALYSSITGASPDQITDGGNKGVTFKLTTPTSQGAGPLIRVRVPSSDHDHDWLRTRGIGIRSIDISVDGRKGHGRKTLAADGIGSTIAIVW</sequence>
<dbReference type="OrthoDB" id="408973at2759"/>
<dbReference type="EMBL" id="LFJN01000018">
    <property type="protein sequence ID" value="KPI38611.1"/>
    <property type="molecule type" value="Genomic_DNA"/>
</dbReference>
<feature type="domain" description="Glyoxalase-like" evidence="1">
    <location>
        <begin position="9"/>
        <end position="205"/>
    </location>
</feature>
<keyword evidence="3" id="KW-1185">Reference proteome</keyword>
<reference evidence="2 3" key="1">
    <citation type="submission" date="2015-06" db="EMBL/GenBank/DDBJ databases">
        <title>Draft genome of the ant-associated black yeast Phialophora attae CBS 131958.</title>
        <authorList>
            <person name="Moreno L.F."/>
            <person name="Stielow B.J."/>
            <person name="de Hoog S."/>
            <person name="Vicente V.A."/>
            <person name="Weiss V.A."/>
            <person name="de Vries M."/>
            <person name="Cruz L.M."/>
            <person name="Souza E.M."/>
        </authorList>
    </citation>
    <scope>NUCLEOTIDE SEQUENCE [LARGE SCALE GENOMIC DNA]</scope>
    <source>
        <strain evidence="2 3">CBS 131958</strain>
    </source>
</reference>
<gene>
    <name evidence="2" type="ORF">AB675_4295</name>
</gene>
<dbReference type="Proteomes" id="UP000038010">
    <property type="component" value="Unassembled WGS sequence"/>
</dbReference>
<evidence type="ECO:0000313" key="2">
    <source>
        <dbReference type="EMBL" id="KPI38611.1"/>
    </source>
</evidence>
<protein>
    <recommendedName>
        <fullName evidence="1">Glyoxalase-like domain-containing protein</fullName>
    </recommendedName>
</protein>
<dbReference type="AlphaFoldDB" id="A0A0N0NKW2"/>
<dbReference type="Pfam" id="PF13468">
    <property type="entry name" value="Glyoxalase_3"/>
    <property type="match status" value="1"/>
</dbReference>
<accession>A0A0N0NKW2</accession>
<dbReference type="RefSeq" id="XP_017998574.1">
    <property type="nucleotide sequence ID" value="XM_018144425.1"/>
</dbReference>
<dbReference type="Gene3D" id="3.10.180.10">
    <property type="entry name" value="2,3-Dihydroxybiphenyl 1,2-Dioxygenase, domain 1"/>
    <property type="match status" value="1"/>
</dbReference>
<proteinExistence type="predicted"/>
<evidence type="ECO:0000313" key="3">
    <source>
        <dbReference type="Proteomes" id="UP000038010"/>
    </source>
</evidence>
<dbReference type="InterPro" id="IPR029068">
    <property type="entry name" value="Glyas_Bleomycin-R_OHBP_Dase"/>
</dbReference>
<dbReference type="PANTHER" id="PTHR40265:SF1">
    <property type="entry name" value="GLYOXALASE-LIKE DOMAIN-CONTAINING PROTEIN"/>
    <property type="match status" value="1"/>
</dbReference>
<dbReference type="GeneID" id="28736305"/>
<name>A0A0N0NKW2_9EURO</name>
<dbReference type="PANTHER" id="PTHR40265">
    <property type="entry name" value="BLL2707 PROTEIN"/>
    <property type="match status" value="1"/>
</dbReference>